<name>A0ABN2T4S7_9MICO</name>
<gene>
    <name evidence="1" type="ORF">GCM10009777_39490</name>
</gene>
<reference evidence="1 2" key="1">
    <citation type="journal article" date="2019" name="Int. J. Syst. Evol. Microbiol.">
        <title>The Global Catalogue of Microorganisms (GCM) 10K type strain sequencing project: providing services to taxonomists for standard genome sequencing and annotation.</title>
        <authorList>
            <consortium name="The Broad Institute Genomics Platform"/>
            <consortium name="The Broad Institute Genome Sequencing Center for Infectious Disease"/>
            <person name="Wu L."/>
            <person name="Ma J."/>
        </authorList>
    </citation>
    <scope>NUCLEOTIDE SEQUENCE [LARGE SCALE GENOMIC DNA]</scope>
    <source>
        <strain evidence="1 2">JCM 14902</strain>
    </source>
</reference>
<organism evidence="1 2">
    <name type="scientific">Microbacterium pumilum</name>
    <dbReference type="NCBI Taxonomy" id="344165"/>
    <lineage>
        <taxon>Bacteria</taxon>
        <taxon>Bacillati</taxon>
        <taxon>Actinomycetota</taxon>
        <taxon>Actinomycetes</taxon>
        <taxon>Micrococcales</taxon>
        <taxon>Microbacteriaceae</taxon>
        <taxon>Microbacterium</taxon>
    </lineage>
</organism>
<comment type="caution">
    <text evidence="1">The sequence shown here is derived from an EMBL/GenBank/DDBJ whole genome shotgun (WGS) entry which is preliminary data.</text>
</comment>
<proteinExistence type="predicted"/>
<evidence type="ECO:0000313" key="1">
    <source>
        <dbReference type="EMBL" id="GAA1998300.1"/>
    </source>
</evidence>
<keyword evidence="2" id="KW-1185">Reference proteome</keyword>
<evidence type="ECO:0000313" key="2">
    <source>
        <dbReference type="Proteomes" id="UP001500326"/>
    </source>
</evidence>
<accession>A0ABN2T4S7</accession>
<protein>
    <submittedName>
        <fullName evidence="1">Uncharacterized protein</fullName>
    </submittedName>
</protein>
<dbReference type="EMBL" id="BAAAOH010000001">
    <property type="protein sequence ID" value="GAA1998300.1"/>
    <property type="molecule type" value="Genomic_DNA"/>
</dbReference>
<dbReference type="Proteomes" id="UP001500326">
    <property type="component" value="Unassembled WGS sequence"/>
</dbReference>
<sequence length="65" mass="7337">MDGEDAGDRVWKCAGKSAEFFQRGGADRWLPTDEYNVDNGWSGHRHRVPYSILIRVTHAHGGHES</sequence>